<organism evidence="3 4">
    <name type="scientific">Hydrocarboniphaga effusa AP103</name>
    <dbReference type="NCBI Taxonomy" id="1172194"/>
    <lineage>
        <taxon>Bacteria</taxon>
        <taxon>Pseudomonadati</taxon>
        <taxon>Pseudomonadota</taxon>
        <taxon>Gammaproteobacteria</taxon>
        <taxon>Nevskiales</taxon>
        <taxon>Nevskiaceae</taxon>
        <taxon>Hydrocarboniphaga</taxon>
    </lineage>
</organism>
<dbReference type="PANTHER" id="PTHR46696:SF3">
    <property type="entry name" value="PULCHERRIMINIC ACID SYNTHASE"/>
    <property type="match status" value="1"/>
</dbReference>
<dbReference type="PANTHER" id="PTHR46696">
    <property type="entry name" value="P450, PUTATIVE (EUROFUNG)-RELATED"/>
    <property type="match status" value="1"/>
</dbReference>
<keyword evidence="2" id="KW-0560">Oxidoreductase</keyword>
<dbReference type="PRINTS" id="PR00359">
    <property type="entry name" value="BP450"/>
</dbReference>
<dbReference type="InterPro" id="IPR036396">
    <property type="entry name" value="Cyt_P450_sf"/>
</dbReference>
<comment type="similarity">
    <text evidence="1 2">Belongs to the cytochrome P450 family.</text>
</comment>
<dbReference type="EMBL" id="AKGD01000001">
    <property type="protein sequence ID" value="EIT70816.1"/>
    <property type="molecule type" value="Genomic_DNA"/>
</dbReference>
<keyword evidence="2" id="KW-0479">Metal-binding</keyword>
<keyword evidence="2" id="KW-0349">Heme</keyword>
<dbReference type="InterPro" id="IPR002397">
    <property type="entry name" value="Cyt_P450_B"/>
</dbReference>
<reference evidence="3 4" key="1">
    <citation type="journal article" date="2012" name="J. Bacteriol.">
        <title>Genome Sequence of n-Alkane-Degrading Hydrocarboniphaga effusa Strain AP103T (ATCC BAA-332T).</title>
        <authorList>
            <person name="Chang H.K."/>
            <person name="Zylstra G.J."/>
            <person name="Chae J.C."/>
        </authorList>
    </citation>
    <scope>NUCLEOTIDE SEQUENCE [LARGE SCALE GENOMIC DNA]</scope>
    <source>
        <strain evidence="3 4">AP103</strain>
    </source>
</reference>
<dbReference type="Pfam" id="PF00067">
    <property type="entry name" value="p450"/>
    <property type="match status" value="1"/>
</dbReference>
<dbReference type="GO" id="GO:0005506">
    <property type="term" value="F:iron ion binding"/>
    <property type="evidence" value="ECO:0007669"/>
    <property type="project" value="InterPro"/>
</dbReference>
<protein>
    <submittedName>
        <fullName evidence="3">Cytochrome P450</fullName>
    </submittedName>
</protein>
<evidence type="ECO:0000256" key="2">
    <source>
        <dbReference type="RuleBase" id="RU000461"/>
    </source>
</evidence>
<dbReference type="Gene3D" id="1.10.630.10">
    <property type="entry name" value="Cytochrome P450"/>
    <property type="match status" value="1"/>
</dbReference>
<proteinExistence type="inferred from homology"/>
<dbReference type="CDD" id="cd20629">
    <property type="entry name" value="P450_pinF1-like"/>
    <property type="match status" value="1"/>
</dbReference>
<dbReference type="OrthoDB" id="4258484at2"/>
<name>I8I3W7_9GAMM</name>
<dbReference type="AlphaFoldDB" id="I8I3W7"/>
<dbReference type="GO" id="GO:0016705">
    <property type="term" value="F:oxidoreductase activity, acting on paired donors, with incorporation or reduction of molecular oxygen"/>
    <property type="evidence" value="ECO:0007669"/>
    <property type="project" value="InterPro"/>
</dbReference>
<dbReference type="PATRIC" id="fig|1172194.4.peg.913"/>
<gene>
    <name evidence="3" type="ORF">WQQ_09530</name>
</gene>
<comment type="caution">
    <text evidence="3">The sequence shown here is derived from an EMBL/GenBank/DDBJ whole genome shotgun (WGS) entry which is preliminary data.</text>
</comment>
<dbReference type="InterPro" id="IPR001128">
    <property type="entry name" value="Cyt_P450"/>
</dbReference>
<keyword evidence="4" id="KW-1185">Reference proteome</keyword>
<sequence>MRIQDYDDADFDPFTTFNRAQGAEVVADPYPVLHELRARGSVQAGDVRQPFGAPLDQMMLDLPSYMLFGYDAVHEVLSDSQTYSSALFERIMLPTFGRVLPVMDAPEHTRYRRLFQKAFLPGAVAKWGETLVPRVVNRFIDRFADRGHAELVTEFTEHYPFHFIYGQLELPEDELLIFHKLTVGLMCITIDYPHAVEASRKMGDYLALLVEERRASNGDDLISMLARVEIDGEVLPNEIVISFLRILMNAGGDTTYRGTSNLLVGLLTHPDQLEAVRLDRSLIPQAIEEALRWNCPVMTLTRTPVRDVQIAGVDIPRGAKLDVVVGSANRDPSRFEDPDRFDIFRPAGKHKTFGFGPHVCLGQHLARVEMTRALNALLDRLPNLRLDPDHPAPQVRGLGIRSPAAIHVRFD</sequence>
<evidence type="ECO:0000313" key="3">
    <source>
        <dbReference type="EMBL" id="EIT70816.1"/>
    </source>
</evidence>
<dbReference type="InterPro" id="IPR017972">
    <property type="entry name" value="Cyt_P450_CS"/>
</dbReference>
<keyword evidence="2" id="KW-0503">Monooxygenase</keyword>
<evidence type="ECO:0000313" key="4">
    <source>
        <dbReference type="Proteomes" id="UP000003704"/>
    </source>
</evidence>
<dbReference type="RefSeq" id="WP_007183909.1">
    <property type="nucleotide sequence ID" value="NZ_AKGD01000001.1"/>
</dbReference>
<dbReference type="STRING" id="1172194.WQQ_09530"/>
<dbReference type="Proteomes" id="UP000003704">
    <property type="component" value="Unassembled WGS sequence"/>
</dbReference>
<keyword evidence="2" id="KW-0408">Iron</keyword>
<accession>I8I3W7</accession>
<dbReference type="GO" id="GO:0020037">
    <property type="term" value="F:heme binding"/>
    <property type="evidence" value="ECO:0007669"/>
    <property type="project" value="InterPro"/>
</dbReference>
<evidence type="ECO:0000256" key="1">
    <source>
        <dbReference type="ARBA" id="ARBA00010617"/>
    </source>
</evidence>
<dbReference type="SUPFAM" id="SSF48264">
    <property type="entry name" value="Cytochrome P450"/>
    <property type="match status" value="1"/>
</dbReference>
<dbReference type="PROSITE" id="PS00086">
    <property type="entry name" value="CYTOCHROME_P450"/>
    <property type="match status" value="1"/>
</dbReference>
<dbReference type="GO" id="GO:0004497">
    <property type="term" value="F:monooxygenase activity"/>
    <property type="evidence" value="ECO:0007669"/>
    <property type="project" value="UniProtKB-KW"/>
</dbReference>